<proteinExistence type="predicted"/>
<gene>
    <name evidence="2" type="ORF">NOR51B_2202</name>
</gene>
<evidence type="ECO:0000313" key="3">
    <source>
        <dbReference type="Proteomes" id="UP000004699"/>
    </source>
</evidence>
<reference evidence="3" key="1">
    <citation type="journal article" date="2013" name="BMC Microbiol.">
        <title>Taxonomy and evolution of bacteriochlorophyll a-containing members of the OM60/NOR5 clade of marine gammaproteobacteria: description of Luminiphilus syltensis gen. nov., sp. nov., reclassification of Haliea rubra as Pseudohaliea rubra gen. nov., comb. nov., and emendation of Chromatocurvus halotolerans.</title>
        <authorList>
            <person name="Spring S."/>
            <person name="Riedel T."/>
            <person name="Sproer C."/>
            <person name="Yan S."/>
            <person name="Harder J."/>
            <person name="Fuchs B.M."/>
        </authorList>
    </citation>
    <scope>NUCLEOTIDE SEQUENCE [LARGE SCALE GENOMIC DNA]</scope>
    <source>
        <strain evidence="3">NOR51-B</strain>
    </source>
</reference>
<dbReference type="InterPro" id="IPR053170">
    <property type="entry name" value="Transcription_regulator"/>
</dbReference>
<dbReference type="Pfam" id="PF04307">
    <property type="entry name" value="YdjM"/>
    <property type="match status" value="1"/>
</dbReference>
<evidence type="ECO:0000256" key="1">
    <source>
        <dbReference type="SAM" id="Phobius"/>
    </source>
</evidence>
<keyword evidence="3" id="KW-1185">Reference proteome</keyword>
<organism evidence="2 3">
    <name type="scientific">Luminiphilus syltensis NOR5-1B</name>
    <dbReference type="NCBI Taxonomy" id="565045"/>
    <lineage>
        <taxon>Bacteria</taxon>
        <taxon>Pseudomonadati</taxon>
        <taxon>Pseudomonadota</taxon>
        <taxon>Gammaproteobacteria</taxon>
        <taxon>Cellvibrionales</taxon>
        <taxon>Halieaceae</taxon>
        <taxon>Luminiphilus</taxon>
    </lineage>
</organism>
<keyword evidence="2" id="KW-0378">Hydrolase</keyword>
<dbReference type="AlphaFoldDB" id="B8KSB6"/>
<sequence length="307" mass="34730">MGVLAGMAADLDILIRSDVDPLLFLEYHRQFTHSLVFIPIAALMLGTVFYAFVRRQMRYRDTVLIAGIAYATHGLLDACTSYGTLLFWPFSDARIAWNNVSVIDPLFTVPLFVLVVMALLKKQPLWARMGFAWALVYLSLGVWQHERAVARGAELALSRGHTPAAVDAKPSFGNLLLFKTIYEYDDRYYVDAVRVGWQPSVYPGESVAKLNISKDIPWLDPKSQQAQDIERFRWFSAGYLAMDPRGEYRITDIRYSILPNRVRGLWGIELNPNAAADTHAAFISTREVDESKTALFMSMLRGLPDKT</sequence>
<evidence type="ECO:0000313" key="2">
    <source>
        <dbReference type="EMBL" id="EED36253.1"/>
    </source>
</evidence>
<dbReference type="GO" id="GO:0016787">
    <property type="term" value="F:hydrolase activity"/>
    <property type="evidence" value="ECO:0007669"/>
    <property type="project" value="UniProtKB-KW"/>
</dbReference>
<keyword evidence="1" id="KW-0472">Membrane</keyword>
<dbReference type="InterPro" id="IPR007404">
    <property type="entry name" value="YdjM-like"/>
</dbReference>
<keyword evidence="1" id="KW-0812">Transmembrane</keyword>
<keyword evidence="1" id="KW-1133">Transmembrane helix</keyword>
<dbReference type="STRING" id="565045.NOR51B_2202"/>
<feature type="transmembrane region" description="Helical" evidence="1">
    <location>
        <begin position="102"/>
        <end position="120"/>
    </location>
</feature>
<feature type="transmembrane region" description="Helical" evidence="1">
    <location>
        <begin position="31"/>
        <end position="52"/>
    </location>
</feature>
<feature type="transmembrane region" description="Helical" evidence="1">
    <location>
        <begin position="64"/>
        <end position="90"/>
    </location>
</feature>
<dbReference type="PANTHER" id="PTHR40031">
    <property type="entry name" value="HYPOTHETICAL MEMBRANE SPANNING PROTEIN"/>
    <property type="match status" value="1"/>
</dbReference>
<dbReference type="eggNOG" id="COG1988">
    <property type="taxonomic scope" value="Bacteria"/>
</dbReference>
<dbReference type="PANTHER" id="PTHR40031:SF1">
    <property type="entry name" value="MEMBRANE-BOUND METAL-DEPENDENT HYDROLASE"/>
    <property type="match status" value="1"/>
</dbReference>
<accession>B8KSB6</accession>
<name>B8KSB6_9GAMM</name>
<protein>
    <submittedName>
        <fullName evidence="2">Membrane-bound metal-dependent hydrolase</fullName>
    </submittedName>
</protein>
<dbReference type="HOGENOM" id="CLU_067817_0_0_6"/>
<dbReference type="Proteomes" id="UP000004699">
    <property type="component" value="Unassembled WGS sequence"/>
</dbReference>
<dbReference type="EMBL" id="DS999411">
    <property type="protein sequence ID" value="EED36253.1"/>
    <property type="molecule type" value="Genomic_DNA"/>
</dbReference>